<name>A0AAD9P7M4_RIDPI</name>
<dbReference type="EMBL" id="JAODUO010000100">
    <property type="protein sequence ID" value="KAK2189679.1"/>
    <property type="molecule type" value="Genomic_DNA"/>
</dbReference>
<evidence type="ECO:0000313" key="1">
    <source>
        <dbReference type="EMBL" id="KAK2189679.1"/>
    </source>
</evidence>
<dbReference type="AlphaFoldDB" id="A0AAD9P7M4"/>
<gene>
    <name evidence="1" type="ORF">NP493_100g07035</name>
</gene>
<accession>A0AAD9P7M4</accession>
<protein>
    <submittedName>
        <fullName evidence="1">Uncharacterized protein</fullName>
    </submittedName>
</protein>
<proteinExistence type="predicted"/>
<dbReference type="Gene3D" id="3.40.50.1820">
    <property type="entry name" value="alpha/beta hydrolase"/>
    <property type="match status" value="1"/>
</dbReference>
<dbReference type="Proteomes" id="UP001209878">
    <property type="component" value="Unassembled WGS sequence"/>
</dbReference>
<evidence type="ECO:0000313" key="2">
    <source>
        <dbReference type="Proteomes" id="UP001209878"/>
    </source>
</evidence>
<reference evidence="1" key="1">
    <citation type="journal article" date="2023" name="Mol. Biol. Evol.">
        <title>Third-Generation Sequencing Reveals the Adaptive Role of the Epigenome in Three Deep-Sea Polychaetes.</title>
        <authorList>
            <person name="Perez M."/>
            <person name="Aroh O."/>
            <person name="Sun Y."/>
            <person name="Lan Y."/>
            <person name="Juniper S.K."/>
            <person name="Young C.R."/>
            <person name="Angers B."/>
            <person name="Qian P.Y."/>
        </authorList>
    </citation>
    <scope>NUCLEOTIDE SEQUENCE</scope>
    <source>
        <strain evidence="1">R07B-5</strain>
    </source>
</reference>
<dbReference type="InterPro" id="IPR029058">
    <property type="entry name" value="AB_hydrolase_fold"/>
</dbReference>
<dbReference type="SUPFAM" id="SSF53474">
    <property type="entry name" value="alpha/beta-Hydrolases"/>
    <property type="match status" value="1"/>
</dbReference>
<comment type="caution">
    <text evidence="1">The sequence shown here is derived from an EMBL/GenBank/DDBJ whole genome shotgun (WGS) entry which is preliminary data.</text>
</comment>
<sequence length="141" mass="16067">MADDLHRLLTQVSQQPKPFLMVGSEMGALVARFYAQIYETDVSHVVLIDPLVEDIMTQGDEIWSQFWFTHLLPSFQTMQLSAAAGITRLALILRLMQTPISGKNIPSIVLKRQQHLLCNPRHLSSVVDEHHFINDTFSQIK</sequence>
<keyword evidence="2" id="KW-1185">Reference proteome</keyword>
<organism evidence="1 2">
    <name type="scientific">Ridgeia piscesae</name>
    <name type="common">Tubeworm</name>
    <dbReference type="NCBI Taxonomy" id="27915"/>
    <lineage>
        <taxon>Eukaryota</taxon>
        <taxon>Metazoa</taxon>
        <taxon>Spiralia</taxon>
        <taxon>Lophotrochozoa</taxon>
        <taxon>Annelida</taxon>
        <taxon>Polychaeta</taxon>
        <taxon>Sedentaria</taxon>
        <taxon>Canalipalpata</taxon>
        <taxon>Sabellida</taxon>
        <taxon>Siboglinidae</taxon>
        <taxon>Ridgeia</taxon>
    </lineage>
</organism>